<reference evidence="2" key="5">
    <citation type="submission" date="2018-04" db="UniProtKB">
        <authorList>
            <consortium name="EnsemblFungi"/>
        </authorList>
    </citation>
    <scope>IDENTIFICATION</scope>
    <source>
        <strain evidence="2">R3-111a-1</strain>
    </source>
</reference>
<evidence type="ECO:0000313" key="2">
    <source>
        <dbReference type="EnsemblFungi" id="EJT68035"/>
    </source>
</evidence>
<dbReference type="EnsemblFungi" id="EJT68035">
    <property type="protein sequence ID" value="EJT68035"/>
    <property type="gene ID" value="GGTG_14386"/>
</dbReference>
<evidence type="ECO:0000313" key="3">
    <source>
        <dbReference type="Proteomes" id="UP000006039"/>
    </source>
</evidence>
<accession>J3PLC3</accession>
<proteinExistence type="predicted"/>
<reference evidence="1" key="2">
    <citation type="submission" date="2010-07" db="EMBL/GenBank/DDBJ databases">
        <authorList>
            <consortium name="The Broad Institute Genome Sequencing Platform"/>
            <consortium name="Broad Institute Genome Sequencing Center for Infectious Disease"/>
            <person name="Ma L.-J."/>
            <person name="Dead R."/>
            <person name="Young S."/>
            <person name="Zeng Q."/>
            <person name="Koehrsen M."/>
            <person name="Alvarado L."/>
            <person name="Berlin A."/>
            <person name="Chapman S.B."/>
            <person name="Chen Z."/>
            <person name="Freedman E."/>
            <person name="Gellesch M."/>
            <person name="Goldberg J."/>
            <person name="Griggs A."/>
            <person name="Gujja S."/>
            <person name="Heilman E.R."/>
            <person name="Heiman D."/>
            <person name="Hepburn T."/>
            <person name="Howarth C."/>
            <person name="Jen D."/>
            <person name="Larson L."/>
            <person name="Mehta T."/>
            <person name="Neiman D."/>
            <person name="Pearson M."/>
            <person name="Roberts A."/>
            <person name="Saif S."/>
            <person name="Shea T."/>
            <person name="Shenoy N."/>
            <person name="Sisk P."/>
            <person name="Stolte C."/>
            <person name="Sykes S."/>
            <person name="Walk T."/>
            <person name="White J."/>
            <person name="Yandava C."/>
            <person name="Haas B."/>
            <person name="Nusbaum C."/>
            <person name="Birren B."/>
        </authorList>
    </citation>
    <scope>NUCLEOTIDE SEQUENCE</scope>
    <source>
        <strain evidence="1">R3-111a-1</strain>
    </source>
</reference>
<dbReference type="GeneID" id="20354844"/>
<protein>
    <submittedName>
        <fullName evidence="1 2">Uncharacterized protein</fullName>
    </submittedName>
</protein>
<dbReference type="VEuPathDB" id="FungiDB:GGTG_14386"/>
<reference evidence="1" key="3">
    <citation type="submission" date="2010-09" db="EMBL/GenBank/DDBJ databases">
        <title>Annotation of Gaeumannomyces graminis var. tritici R3-111a-1.</title>
        <authorList>
            <consortium name="The Broad Institute Genome Sequencing Platform"/>
            <person name="Ma L.-J."/>
            <person name="Dead R."/>
            <person name="Young S.K."/>
            <person name="Zeng Q."/>
            <person name="Gargeya S."/>
            <person name="Fitzgerald M."/>
            <person name="Haas B."/>
            <person name="Abouelleil A."/>
            <person name="Alvarado L."/>
            <person name="Arachchi H.M."/>
            <person name="Berlin A."/>
            <person name="Brown A."/>
            <person name="Chapman S.B."/>
            <person name="Chen Z."/>
            <person name="Dunbar C."/>
            <person name="Freedman E."/>
            <person name="Gearin G."/>
            <person name="Gellesch M."/>
            <person name="Goldberg J."/>
            <person name="Griggs A."/>
            <person name="Gujja S."/>
            <person name="Heiman D."/>
            <person name="Howarth C."/>
            <person name="Larson L."/>
            <person name="Lui A."/>
            <person name="MacDonald P.J.P."/>
            <person name="Mehta T."/>
            <person name="Montmayeur A."/>
            <person name="Murphy C."/>
            <person name="Neiman D."/>
            <person name="Pearson M."/>
            <person name="Priest M."/>
            <person name="Roberts A."/>
            <person name="Saif S."/>
            <person name="Shea T."/>
            <person name="Shenoy N."/>
            <person name="Sisk P."/>
            <person name="Stolte C."/>
            <person name="Sykes S."/>
            <person name="Yandava C."/>
            <person name="Wortman J."/>
            <person name="Nusbaum C."/>
            <person name="Birren B."/>
        </authorList>
    </citation>
    <scope>NUCLEOTIDE SEQUENCE</scope>
    <source>
        <strain evidence="1">R3-111a-1</strain>
    </source>
</reference>
<reference evidence="3" key="1">
    <citation type="submission" date="2010-07" db="EMBL/GenBank/DDBJ databases">
        <title>The genome sequence of Gaeumannomyces graminis var. tritici strain R3-111a-1.</title>
        <authorList>
            <consortium name="The Broad Institute Genome Sequencing Platform"/>
            <person name="Ma L.-J."/>
            <person name="Dead R."/>
            <person name="Young S."/>
            <person name="Zeng Q."/>
            <person name="Koehrsen M."/>
            <person name="Alvarado L."/>
            <person name="Berlin A."/>
            <person name="Chapman S.B."/>
            <person name="Chen Z."/>
            <person name="Freedman E."/>
            <person name="Gellesch M."/>
            <person name="Goldberg J."/>
            <person name="Griggs A."/>
            <person name="Gujja S."/>
            <person name="Heilman E.R."/>
            <person name="Heiman D."/>
            <person name="Hepburn T."/>
            <person name="Howarth C."/>
            <person name="Jen D."/>
            <person name="Larson L."/>
            <person name="Mehta T."/>
            <person name="Neiman D."/>
            <person name="Pearson M."/>
            <person name="Roberts A."/>
            <person name="Saif S."/>
            <person name="Shea T."/>
            <person name="Shenoy N."/>
            <person name="Sisk P."/>
            <person name="Stolte C."/>
            <person name="Sykes S."/>
            <person name="Walk T."/>
            <person name="White J."/>
            <person name="Yandava C."/>
            <person name="Haas B."/>
            <person name="Nusbaum C."/>
            <person name="Birren B."/>
        </authorList>
    </citation>
    <scope>NUCLEOTIDE SEQUENCE [LARGE SCALE GENOMIC DNA]</scope>
    <source>
        <strain evidence="3">R3-111a-1</strain>
    </source>
</reference>
<reference evidence="2" key="4">
    <citation type="journal article" date="2015" name="G3 (Bethesda)">
        <title>Genome sequences of three phytopathogenic species of the Magnaporthaceae family of fungi.</title>
        <authorList>
            <person name="Okagaki L.H."/>
            <person name="Nunes C.C."/>
            <person name="Sailsbery J."/>
            <person name="Clay B."/>
            <person name="Brown D."/>
            <person name="John T."/>
            <person name="Oh Y."/>
            <person name="Young N."/>
            <person name="Fitzgerald M."/>
            <person name="Haas B.J."/>
            <person name="Zeng Q."/>
            <person name="Young S."/>
            <person name="Adiconis X."/>
            <person name="Fan L."/>
            <person name="Levin J.Z."/>
            <person name="Mitchell T.K."/>
            <person name="Okubara P.A."/>
            <person name="Farman M.L."/>
            <person name="Kohn L.M."/>
            <person name="Birren B."/>
            <person name="Ma L.-J."/>
            <person name="Dean R.A."/>
        </authorList>
    </citation>
    <scope>NUCLEOTIDE SEQUENCE</scope>
    <source>
        <strain evidence="2">R3-111a-1</strain>
    </source>
</reference>
<name>J3PLC3_GAET3</name>
<evidence type="ECO:0000313" key="1">
    <source>
        <dbReference type="EMBL" id="EJT68035.1"/>
    </source>
</evidence>
<organism evidence="1">
    <name type="scientific">Gaeumannomyces tritici (strain R3-111a-1)</name>
    <name type="common">Wheat and barley take-all root rot fungus</name>
    <name type="synonym">Gaeumannomyces graminis var. tritici</name>
    <dbReference type="NCBI Taxonomy" id="644352"/>
    <lineage>
        <taxon>Eukaryota</taxon>
        <taxon>Fungi</taxon>
        <taxon>Dikarya</taxon>
        <taxon>Ascomycota</taxon>
        <taxon>Pezizomycotina</taxon>
        <taxon>Sordariomycetes</taxon>
        <taxon>Sordariomycetidae</taxon>
        <taxon>Magnaporthales</taxon>
        <taxon>Magnaporthaceae</taxon>
        <taxon>Gaeumannomyces</taxon>
    </lineage>
</organism>
<sequence length="74" mass="8185">MGLQLVGPPPSPILGRYEKPCNVRQSFNILLDGVADGAGEAAQRRPRSFDHFFHDFCVMMSPNELAKIPAPKTF</sequence>
<gene>
    <name evidence="2" type="primary">20354844</name>
    <name evidence="1" type="ORF">GGTG_14386</name>
</gene>
<dbReference type="HOGENOM" id="CLU_2687979_0_0_1"/>
<keyword evidence="3" id="KW-1185">Reference proteome</keyword>
<dbReference type="AlphaFoldDB" id="J3PLC3"/>
<dbReference type="Proteomes" id="UP000006039">
    <property type="component" value="Unassembled WGS sequence"/>
</dbReference>
<dbReference type="EMBL" id="GL385741">
    <property type="protein sequence ID" value="EJT68035.1"/>
    <property type="molecule type" value="Genomic_DNA"/>
</dbReference>
<dbReference type="RefSeq" id="XP_009230577.1">
    <property type="nucleotide sequence ID" value="XM_009232313.1"/>
</dbReference>